<accession>J9D4E6</accession>
<protein>
    <submittedName>
        <fullName evidence="2">Uncharacterized protein</fullName>
    </submittedName>
</protein>
<feature type="compositionally biased region" description="Acidic residues" evidence="1">
    <location>
        <begin position="78"/>
        <end position="89"/>
    </location>
</feature>
<gene>
    <name evidence="2" type="ORF">EDEG_00285</name>
</gene>
<sequence>MVRKTILYSVIVSITYCRITKKSRPIMPFNLLDEYEEQKKNFGSEDNSDITSGFGRKFNPNRLNDKPRGKGKMQSKDTEDENEEDDDSQSENNSLGRGSNKKGGNKSDSLFNRGFNPKGDGFGRNGNKQLNGKNNKNEKTKKMMVKKINQCLVIIQMIMNQTIKRNQKVIAIQIRKKI</sequence>
<feature type="compositionally biased region" description="Low complexity" evidence="1">
    <location>
        <begin position="125"/>
        <end position="134"/>
    </location>
</feature>
<comment type="caution">
    <text evidence="2">The sequence shown here is derived from an EMBL/GenBank/DDBJ whole genome shotgun (WGS) entry which is preliminary data.</text>
</comment>
<reference evidence="3" key="2">
    <citation type="submission" date="2015-07" db="EMBL/GenBank/DDBJ databases">
        <title>Contrasting host-pathogen interactions and genome evolution in two generalist and specialist microsporidian pathogens of mosquitoes.</title>
        <authorList>
            <consortium name="The Broad Institute Genomics Platform"/>
            <consortium name="The Broad Institute Genome Sequencing Center for Infectious Disease"/>
            <person name="Cuomo C.A."/>
            <person name="Sanscrainte N.D."/>
            <person name="Goldberg J.M."/>
            <person name="Heiman D."/>
            <person name="Young S."/>
            <person name="Zeng Q."/>
            <person name="Becnel J.J."/>
            <person name="Birren B.W."/>
        </authorList>
    </citation>
    <scope>NUCLEOTIDE SEQUENCE [LARGE SCALE GENOMIC DNA]</scope>
    <source>
        <strain evidence="3">USNM 41457</strain>
    </source>
</reference>
<dbReference type="HOGENOM" id="CLU_1510585_0_0_1"/>
<keyword evidence="3" id="KW-1185">Reference proteome</keyword>
<dbReference type="InParanoid" id="J9D4E6"/>
<dbReference type="Proteomes" id="UP000003163">
    <property type="component" value="Unassembled WGS sequence"/>
</dbReference>
<organism evidence="2 3">
    <name type="scientific">Edhazardia aedis (strain USNM 41457)</name>
    <name type="common">Microsporidian parasite</name>
    <dbReference type="NCBI Taxonomy" id="1003232"/>
    <lineage>
        <taxon>Eukaryota</taxon>
        <taxon>Fungi</taxon>
        <taxon>Fungi incertae sedis</taxon>
        <taxon>Microsporidia</taxon>
        <taxon>Edhazardia</taxon>
    </lineage>
</organism>
<name>J9D4E6_EDHAE</name>
<evidence type="ECO:0000256" key="1">
    <source>
        <dbReference type="SAM" id="MobiDB-lite"/>
    </source>
</evidence>
<dbReference type="AlphaFoldDB" id="J9D4E6"/>
<feature type="region of interest" description="Disordered" evidence="1">
    <location>
        <begin position="41"/>
        <end position="140"/>
    </location>
</feature>
<dbReference type="EMBL" id="AFBI03000003">
    <property type="protein sequence ID" value="EJW02429.1"/>
    <property type="molecule type" value="Genomic_DNA"/>
</dbReference>
<proteinExistence type="predicted"/>
<dbReference type="VEuPathDB" id="MicrosporidiaDB:EDEG_00285"/>
<evidence type="ECO:0000313" key="3">
    <source>
        <dbReference type="Proteomes" id="UP000003163"/>
    </source>
</evidence>
<evidence type="ECO:0000313" key="2">
    <source>
        <dbReference type="EMBL" id="EJW02429.1"/>
    </source>
</evidence>
<reference evidence="2 3" key="1">
    <citation type="submission" date="2011-08" db="EMBL/GenBank/DDBJ databases">
        <authorList>
            <person name="Liu Z.J."/>
            <person name="Shi F.L."/>
            <person name="Lu J.Q."/>
            <person name="Li M."/>
            <person name="Wang Z.L."/>
        </authorList>
    </citation>
    <scope>NUCLEOTIDE SEQUENCE [LARGE SCALE GENOMIC DNA]</scope>
    <source>
        <strain evidence="2 3">USNM 41457</strain>
    </source>
</reference>